<comment type="caution">
    <text evidence="2">The sequence shown here is derived from an EMBL/GenBank/DDBJ whole genome shotgun (WGS) entry which is preliminary data.</text>
</comment>
<feature type="signal peptide" evidence="1">
    <location>
        <begin position="1"/>
        <end position="18"/>
    </location>
</feature>
<dbReference type="AlphaFoldDB" id="A0AAD7DGN1"/>
<dbReference type="CDD" id="cd00866">
    <property type="entry name" value="PEBP_euk"/>
    <property type="match status" value="1"/>
</dbReference>
<evidence type="ECO:0000313" key="3">
    <source>
        <dbReference type="Proteomes" id="UP001221757"/>
    </source>
</evidence>
<dbReference type="Proteomes" id="UP001221757">
    <property type="component" value="Unassembled WGS sequence"/>
</dbReference>
<dbReference type="Gene3D" id="3.90.280.10">
    <property type="entry name" value="PEBP-like"/>
    <property type="match status" value="1"/>
</dbReference>
<dbReference type="InterPro" id="IPR035810">
    <property type="entry name" value="PEBP_euk"/>
</dbReference>
<dbReference type="InterPro" id="IPR008914">
    <property type="entry name" value="PEBP"/>
</dbReference>
<keyword evidence="1" id="KW-0732">Signal</keyword>
<keyword evidence="3" id="KW-1185">Reference proteome</keyword>
<accession>A0AAD7DGN1</accession>
<protein>
    <submittedName>
        <fullName evidence="2">Phosphatidylethanolamine-binding protein</fullName>
    </submittedName>
</protein>
<sequence length="198" mass="20567">MFPSRIASILALALFTAGQDVSIGAVDKAFCAAKIPENLTIVFKPTALLEVSLPQASGRPITLHAGIHVPLNDTTGPPTFHVVGNVGKGPFVVAAVDPDAASPFAQVRHFLGGNFFNHGGLLVNSTPVISDFVQPAPPAGSGAHRYTFLLFKQSPEFATQTLVNSTTAITGFNISQFASAVDLGKPIAGTFMLVALDA</sequence>
<organism evidence="2 3">
    <name type="scientific">Mycena rosella</name>
    <name type="common">Pink bonnet</name>
    <name type="synonym">Agaricus rosellus</name>
    <dbReference type="NCBI Taxonomy" id="1033263"/>
    <lineage>
        <taxon>Eukaryota</taxon>
        <taxon>Fungi</taxon>
        <taxon>Dikarya</taxon>
        <taxon>Basidiomycota</taxon>
        <taxon>Agaricomycotina</taxon>
        <taxon>Agaricomycetes</taxon>
        <taxon>Agaricomycetidae</taxon>
        <taxon>Agaricales</taxon>
        <taxon>Marasmiineae</taxon>
        <taxon>Mycenaceae</taxon>
        <taxon>Mycena</taxon>
    </lineage>
</organism>
<name>A0AAD7DGN1_MYCRO</name>
<proteinExistence type="predicted"/>
<evidence type="ECO:0000313" key="2">
    <source>
        <dbReference type="EMBL" id="KAJ7689112.1"/>
    </source>
</evidence>
<gene>
    <name evidence="2" type="ORF">B0H17DRAFT_937573</name>
</gene>
<reference evidence="2" key="1">
    <citation type="submission" date="2023-03" db="EMBL/GenBank/DDBJ databases">
        <title>Massive genome expansion in bonnet fungi (Mycena s.s.) driven by repeated elements and novel gene families across ecological guilds.</title>
        <authorList>
            <consortium name="Lawrence Berkeley National Laboratory"/>
            <person name="Harder C.B."/>
            <person name="Miyauchi S."/>
            <person name="Viragh M."/>
            <person name="Kuo A."/>
            <person name="Thoen E."/>
            <person name="Andreopoulos B."/>
            <person name="Lu D."/>
            <person name="Skrede I."/>
            <person name="Drula E."/>
            <person name="Henrissat B."/>
            <person name="Morin E."/>
            <person name="Kohler A."/>
            <person name="Barry K."/>
            <person name="LaButti K."/>
            <person name="Morin E."/>
            <person name="Salamov A."/>
            <person name="Lipzen A."/>
            <person name="Mereny Z."/>
            <person name="Hegedus B."/>
            <person name="Baldrian P."/>
            <person name="Stursova M."/>
            <person name="Weitz H."/>
            <person name="Taylor A."/>
            <person name="Grigoriev I.V."/>
            <person name="Nagy L.G."/>
            <person name="Martin F."/>
            <person name="Kauserud H."/>
        </authorList>
    </citation>
    <scope>NUCLEOTIDE SEQUENCE</scope>
    <source>
        <strain evidence="2">CBHHK067</strain>
    </source>
</reference>
<dbReference type="EMBL" id="JARKIE010000074">
    <property type="protein sequence ID" value="KAJ7689112.1"/>
    <property type="molecule type" value="Genomic_DNA"/>
</dbReference>
<feature type="chain" id="PRO_5041911191" evidence="1">
    <location>
        <begin position="19"/>
        <end position="198"/>
    </location>
</feature>
<dbReference type="Pfam" id="PF01161">
    <property type="entry name" value="PBP"/>
    <property type="match status" value="1"/>
</dbReference>
<dbReference type="PANTHER" id="PTHR11362:SF82">
    <property type="entry name" value="PHOSPHATIDYLETHANOLAMINE-BINDING PROTEIN 4"/>
    <property type="match status" value="1"/>
</dbReference>
<dbReference type="SUPFAM" id="SSF49777">
    <property type="entry name" value="PEBP-like"/>
    <property type="match status" value="1"/>
</dbReference>
<dbReference type="InterPro" id="IPR036610">
    <property type="entry name" value="PEBP-like_sf"/>
</dbReference>
<dbReference type="PANTHER" id="PTHR11362">
    <property type="entry name" value="PHOSPHATIDYLETHANOLAMINE-BINDING PROTEIN"/>
    <property type="match status" value="1"/>
</dbReference>
<evidence type="ECO:0000256" key="1">
    <source>
        <dbReference type="SAM" id="SignalP"/>
    </source>
</evidence>